<keyword evidence="2" id="KW-0472">Membrane</keyword>
<protein>
    <submittedName>
        <fullName evidence="3">Uncharacterized protein</fullName>
    </submittedName>
</protein>
<gene>
    <name evidence="3" type="ORF">HID58_015510</name>
</gene>
<comment type="caution">
    <text evidence="3">The sequence shown here is derived from an EMBL/GenBank/DDBJ whole genome shotgun (WGS) entry which is preliminary data.</text>
</comment>
<evidence type="ECO:0000313" key="3">
    <source>
        <dbReference type="EMBL" id="KAH0929783.1"/>
    </source>
</evidence>
<feature type="transmembrane region" description="Helical" evidence="2">
    <location>
        <begin position="572"/>
        <end position="598"/>
    </location>
</feature>
<sequence>MKDARVFRRRPPFLFPAPSATELAGVAAGLSPTLHLLRRLFGFMSSFYFIVLVNFGLLATTATPTPPISAISLAPLFLGAAPLCPSGTNRSTHPERRLARSVRFRISKAPSSFHAASDPLIYVLSPFCCSPASSDSAAFHCCSDSDSSTTAVNLRRSGRGGGSLSCKIDSSTVRSRDPPTTSGYNHHLSPNFVNNLAGLDNVGNVPIEATPTHQGLYGDKIYRVDLLPSPTTARSCVDVRLVPPPVTHRRSSISSVFQRSTDLRFSLGFNESYGYRYGNISPDLSPTPPLKISKSILSPPTLVETSTPMSTLPHLITDPNARPHNPHRKDVDALLQSFDLIKYFWFSYGNAKVQRLGSVKTSALSSLLIIFSVSVKVNSTSKSKLSIGSTIDAHEPKVQFIHLFLLVIVCLGKSMFAVTSNEPITVTMSLISLVTTSFALPDEVSRTGVYGSTLSDQATLMKSLTPAAQAPTMSSMFFVSVSRSPMELEKKRVSTASPSCLPIFLLHGCIEIHLVSRGNKDGCRAVLFRLTGVLDSVGLPPLSLGYFNVFLDYLKLSRAVVSRIQVKIIRGFLYFELVSLCNTSILCFIAFMLLMFILPSSMPPVENVVAL</sequence>
<keyword evidence="2" id="KW-0812">Transmembrane</keyword>
<accession>A0ABQ8DLZ4</accession>
<feature type="transmembrane region" description="Helical" evidence="2">
    <location>
        <begin position="40"/>
        <end position="59"/>
    </location>
</feature>
<name>A0ABQ8DLZ4_BRANA</name>
<feature type="region of interest" description="Disordered" evidence="1">
    <location>
        <begin position="154"/>
        <end position="187"/>
    </location>
</feature>
<evidence type="ECO:0000256" key="1">
    <source>
        <dbReference type="SAM" id="MobiDB-lite"/>
    </source>
</evidence>
<reference evidence="3 4" key="1">
    <citation type="submission" date="2021-05" db="EMBL/GenBank/DDBJ databases">
        <title>Genome Assembly of Synthetic Allotetraploid Brassica napus Reveals Homoeologous Exchanges between Subgenomes.</title>
        <authorList>
            <person name="Davis J.T."/>
        </authorList>
    </citation>
    <scope>NUCLEOTIDE SEQUENCE [LARGE SCALE GENOMIC DNA]</scope>
    <source>
        <strain evidence="4">cv. Da-Ae</strain>
        <tissue evidence="3">Seedling</tissue>
    </source>
</reference>
<keyword evidence="4" id="KW-1185">Reference proteome</keyword>
<feature type="compositionally biased region" description="Polar residues" evidence="1">
    <location>
        <begin position="168"/>
        <end position="184"/>
    </location>
</feature>
<evidence type="ECO:0000313" key="4">
    <source>
        <dbReference type="Proteomes" id="UP000824890"/>
    </source>
</evidence>
<proteinExistence type="predicted"/>
<evidence type="ECO:0000256" key="2">
    <source>
        <dbReference type="SAM" id="Phobius"/>
    </source>
</evidence>
<dbReference type="EMBL" id="JAGKQM010000004">
    <property type="protein sequence ID" value="KAH0929783.1"/>
    <property type="molecule type" value="Genomic_DNA"/>
</dbReference>
<organism evidence="3 4">
    <name type="scientific">Brassica napus</name>
    <name type="common">Rape</name>
    <dbReference type="NCBI Taxonomy" id="3708"/>
    <lineage>
        <taxon>Eukaryota</taxon>
        <taxon>Viridiplantae</taxon>
        <taxon>Streptophyta</taxon>
        <taxon>Embryophyta</taxon>
        <taxon>Tracheophyta</taxon>
        <taxon>Spermatophyta</taxon>
        <taxon>Magnoliopsida</taxon>
        <taxon>eudicotyledons</taxon>
        <taxon>Gunneridae</taxon>
        <taxon>Pentapetalae</taxon>
        <taxon>rosids</taxon>
        <taxon>malvids</taxon>
        <taxon>Brassicales</taxon>
        <taxon>Brassicaceae</taxon>
        <taxon>Brassiceae</taxon>
        <taxon>Brassica</taxon>
    </lineage>
</organism>
<dbReference type="Proteomes" id="UP000824890">
    <property type="component" value="Unassembled WGS sequence"/>
</dbReference>
<keyword evidence="2" id="KW-1133">Transmembrane helix</keyword>